<dbReference type="InterPro" id="IPR016166">
    <property type="entry name" value="FAD-bd_PCMH"/>
</dbReference>
<evidence type="ECO:0000313" key="5">
    <source>
        <dbReference type="EMBL" id="XAU14859.1"/>
    </source>
</evidence>
<accession>A0ABZ3H9I2</accession>
<dbReference type="PANTHER" id="PTHR42659">
    <property type="entry name" value="XANTHINE DEHYDROGENASE SUBUNIT C-RELATED"/>
    <property type="match status" value="1"/>
</dbReference>
<dbReference type="InterPro" id="IPR005107">
    <property type="entry name" value="CO_DH_flav_C"/>
</dbReference>
<dbReference type="EMBL" id="CP147920">
    <property type="protein sequence ID" value="XAU14859.1"/>
    <property type="molecule type" value="Genomic_DNA"/>
</dbReference>
<evidence type="ECO:0000256" key="1">
    <source>
        <dbReference type="ARBA" id="ARBA00022630"/>
    </source>
</evidence>
<reference evidence="5 6" key="1">
    <citation type="submission" date="2024-03" db="EMBL/GenBank/DDBJ databases">
        <title>Sulfurimonas sp. HSL3-1.</title>
        <authorList>
            <person name="Wang S."/>
        </authorList>
    </citation>
    <scope>NUCLEOTIDE SEQUENCE [LARGE SCALE GENOMIC DNA]</scope>
    <source>
        <strain evidence="5 6">HSL3-1</strain>
    </source>
</reference>
<evidence type="ECO:0000256" key="2">
    <source>
        <dbReference type="ARBA" id="ARBA00022827"/>
    </source>
</evidence>
<dbReference type="Gene3D" id="3.30.390.50">
    <property type="entry name" value="CO dehydrogenase flavoprotein, C-terminal domain"/>
    <property type="match status" value="1"/>
</dbReference>
<keyword evidence="2" id="KW-0274">FAD</keyword>
<gene>
    <name evidence="5" type="ORF">WCY31_11525</name>
</gene>
<dbReference type="Gene3D" id="3.30.465.10">
    <property type="match status" value="1"/>
</dbReference>
<dbReference type="Proteomes" id="UP001447842">
    <property type="component" value="Chromosome"/>
</dbReference>
<evidence type="ECO:0000256" key="3">
    <source>
        <dbReference type="ARBA" id="ARBA00023002"/>
    </source>
</evidence>
<dbReference type="SUPFAM" id="SSF55447">
    <property type="entry name" value="CO dehydrogenase flavoprotein C-terminal domain-like"/>
    <property type="match status" value="1"/>
</dbReference>
<dbReference type="PROSITE" id="PS51387">
    <property type="entry name" value="FAD_PCMH"/>
    <property type="match status" value="1"/>
</dbReference>
<dbReference type="InterPro" id="IPR036683">
    <property type="entry name" value="CO_DH_flav_C_dom_sf"/>
</dbReference>
<proteinExistence type="predicted"/>
<dbReference type="RefSeq" id="WP_345972491.1">
    <property type="nucleotide sequence ID" value="NZ_CP147920.1"/>
</dbReference>
<name>A0ABZ3H9I2_9BACT</name>
<keyword evidence="6" id="KW-1185">Reference proteome</keyword>
<evidence type="ECO:0000313" key="6">
    <source>
        <dbReference type="Proteomes" id="UP001447842"/>
    </source>
</evidence>
<dbReference type="Pfam" id="PF00941">
    <property type="entry name" value="FAD_binding_5"/>
    <property type="match status" value="1"/>
</dbReference>
<dbReference type="SUPFAM" id="SSF56176">
    <property type="entry name" value="FAD-binding/transporter-associated domain-like"/>
    <property type="match status" value="1"/>
</dbReference>
<dbReference type="Pfam" id="PF03450">
    <property type="entry name" value="CO_deh_flav_C"/>
    <property type="match status" value="1"/>
</dbReference>
<dbReference type="Gene3D" id="3.30.43.10">
    <property type="entry name" value="Uridine Diphospho-n-acetylenolpyruvylglucosamine Reductase, domain 2"/>
    <property type="match status" value="1"/>
</dbReference>
<dbReference type="PANTHER" id="PTHR42659:SF2">
    <property type="entry name" value="XANTHINE DEHYDROGENASE SUBUNIT C-RELATED"/>
    <property type="match status" value="1"/>
</dbReference>
<evidence type="ECO:0000259" key="4">
    <source>
        <dbReference type="PROSITE" id="PS51387"/>
    </source>
</evidence>
<dbReference type="InterPro" id="IPR051312">
    <property type="entry name" value="Diverse_Substr_Oxidored"/>
</dbReference>
<keyword evidence="3" id="KW-0560">Oxidoreductase</keyword>
<dbReference type="InterPro" id="IPR002346">
    <property type="entry name" value="Mopterin_DH_FAD-bd"/>
</dbReference>
<protein>
    <submittedName>
        <fullName evidence="5">FAD binding domain-containing protein</fullName>
    </submittedName>
</protein>
<sequence length="268" mass="28764">MNYLRATNLGEVTALLEEYPEALLLCGSTDAALQLRHRPETATLIDIHALEELKGVSAEGDRMRIGTLVTLNELLYSDAVRESLPLLAACADTFGSHQIRNLATVGGNIANASPAADLTAALVALEASVTLASQDGERSVPLETLFCGYKCTKLDHELITAVTVPLQTGSWYYRKAGMRERLNIAKVSIALTHGSGGFRISGASLGPSPVRFRTLEALLDGGVYDDAAIKAALENDADPSGGYRSTKAYRLRVAFNMIKEALSQPEER</sequence>
<dbReference type="InterPro" id="IPR016169">
    <property type="entry name" value="FAD-bd_PCMH_sub2"/>
</dbReference>
<dbReference type="InterPro" id="IPR036318">
    <property type="entry name" value="FAD-bd_PCMH-like_sf"/>
</dbReference>
<organism evidence="5 6">
    <name type="scientific">Sulfurimonas diazotrophicus</name>
    <dbReference type="NCBI Taxonomy" id="3131939"/>
    <lineage>
        <taxon>Bacteria</taxon>
        <taxon>Pseudomonadati</taxon>
        <taxon>Campylobacterota</taxon>
        <taxon>Epsilonproteobacteria</taxon>
        <taxon>Campylobacterales</taxon>
        <taxon>Sulfurimonadaceae</taxon>
        <taxon>Sulfurimonas</taxon>
    </lineage>
</organism>
<feature type="domain" description="FAD-binding PCMH-type" evidence="4">
    <location>
        <begin position="1"/>
        <end position="169"/>
    </location>
</feature>
<dbReference type="InterPro" id="IPR016167">
    <property type="entry name" value="FAD-bd_PCMH_sub1"/>
</dbReference>
<keyword evidence="1" id="KW-0285">Flavoprotein</keyword>
<dbReference type="SMART" id="SM01092">
    <property type="entry name" value="CO_deh_flav_C"/>
    <property type="match status" value="1"/>
</dbReference>